<dbReference type="Gene3D" id="1.10.20.140">
    <property type="match status" value="1"/>
</dbReference>
<dbReference type="EMBL" id="BDUF01000109">
    <property type="protein sequence ID" value="GAX91783.1"/>
    <property type="molecule type" value="Genomic_DNA"/>
</dbReference>
<evidence type="ECO:0000256" key="7">
    <source>
        <dbReference type="ARBA" id="ARBA00022840"/>
    </source>
</evidence>
<dbReference type="PANTHER" id="PTHR11088">
    <property type="entry name" value="TRNA DIMETHYLALLYLTRANSFERASE"/>
    <property type="match status" value="1"/>
</dbReference>
<comment type="function">
    <text evidence="2 10 12">Catalyzes the transfer of a dimethylallyl group onto the adenine at position 37 in tRNAs that read codons beginning with uridine, leading to the formation of N6-(dimethylallyl)adenosine (i(6)A).</text>
</comment>
<dbReference type="PANTHER" id="PTHR11088:SF60">
    <property type="entry name" value="TRNA DIMETHYLALLYLTRANSFERASE"/>
    <property type="match status" value="1"/>
</dbReference>
<keyword evidence="15" id="KW-1185">Reference proteome</keyword>
<evidence type="ECO:0000256" key="11">
    <source>
        <dbReference type="RuleBase" id="RU003783"/>
    </source>
</evidence>
<name>A0A292YSN4_9BACL</name>
<comment type="catalytic activity">
    <reaction evidence="9 10 11">
        <text>adenosine(37) in tRNA + dimethylallyl diphosphate = N(6)-dimethylallyladenosine(37) in tRNA + diphosphate</text>
        <dbReference type="Rhea" id="RHEA:26482"/>
        <dbReference type="Rhea" id="RHEA-COMP:10162"/>
        <dbReference type="Rhea" id="RHEA-COMP:10375"/>
        <dbReference type="ChEBI" id="CHEBI:33019"/>
        <dbReference type="ChEBI" id="CHEBI:57623"/>
        <dbReference type="ChEBI" id="CHEBI:74411"/>
        <dbReference type="ChEBI" id="CHEBI:74415"/>
        <dbReference type="EC" id="2.5.1.75"/>
    </reaction>
</comment>
<dbReference type="SUPFAM" id="SSF52540">
    <property type="entry name" value="P-loop containing nucleoside triphosphate hydrolases"/>
    <property type="match status" value="2"/>
</dbReference>
<feature type="binding site" evidence="10">
    <location>
        <begin position="12"/>
        <end position="19"/>
    </location>
    <ligand>
        <name>ATP</name>
        <dbReference type="ChEBI" id="CHEBI:30616"/>
    </ligand>
</feature>
<gene>
    <name evidence="10" type="primary">miaA</name>
    <name evidence="14" type="ORF">EFBL_3474</name>
</gene>
<dbReference type="NCBIfam" id="TIGR00174">
    <property type="entry name" value="miaA"/>
    <property type="match status" value="1"/>
</dbReference>
<evidence type="ECO:0000256" key="6">
    <source>
        <dbReference type="ARBA" id="ARBA00022741"/>
    </source>
</evidence>
<dbReference type="EC" id="2.5.1.75" evidence="10"/>
<accession>A0A292YSN4</accession>
<feature type="region of interest" description="Interaction with substrate tRNA" evidence="10">
    <location>
        <begin position="37"/>
        <end position="40"/>
    </location>
</feature>
<keyword evidence="5 10" id="KW-0819">tRNA processing</keyword>
<proteinExistence type="inferred from homology"/>
<sequence length="329" mass="37999">MTQMRCLVVIAGPTAVGKTRLSVDLASAFVGEIISADSMQIYRGMDIGTAKISREEMNGVPHWGIDIVDPQIPFSVVDYRELADKWLSDIWNRGHLPFLVGGTGLYIRALTESYNFTDFAGDPEFRNRLAELARIHGPQVLHDRLREVDPESASRLHPNDIRRIIRALEIYEYTGKPMSVQVEPSQRKTRFPVLKIGLTMSDRELLYQRINQRVDAMVEKGLVQEVQSLLDRGIHKELISMQAIGYKEIISYLEGQVTLEEAIETIKLGSRRYAKRQLSWFRQDPNFHWLEVDRMSWDDLYERCYRLVQEFQHRFANTVEIKEDGGTRA</sequence>
<dbReference type="GO" id="GO:0006400">
    <property type="term" value="P:tRNA modification"/>
    <property type="evidence" value="ECO:0007669"/>
    <property type="project" value="TreeGrafter"/>
</dbReference>
<dbReference type="GO" id="GO:0052381">
    <property type="term" value="F:tRNA dimethylallyltransferase activity"/>
    <property type="evidence" value="ECO:0007669"/>
    <property type="project" value="UniProtKB-UniRule"/>
</dbReference>
<organism evidence="14 15">
    <name type="scientific">Effusibacillus lacus</name>
    <dbReference type="NCBI Taxonomy" id="1348429"/>
    <lineage>
        <taxon>Bacteria</taxon>
        <taxon>Bacillati</taxon>
        <taxon>Bacillota</taxon>
        <taxon>Bacilli</taxon>
        <taxon>Bacillales</taxon>
        <taxon>Alicyclobacillaceae</taxon>
        <taxon>Effusibacillus</taxon>
    </lineage>
</organism>
<comment type="cofactor">
    <cofactor evidence="1 10">
        <name>Mg(2+)</name>
        <dbReference type="ChEBI" id="CHEBI:18420"/>
    </cofactor>
</comment>
<evidence type="ECO:0000256" key="9">
    <source>
        <dbReference type="ARBA" id="ARBA00049563"/>
    </source>
</evidence>
<evidence type="ECO:0000256" key="13">
    <source>
        <dbReference type="RuleBase" id="RU003785"/>
    </source>
</evidence>
<reference evidence="15" key="1">
    <citation type="submission" date="2017-07" db="EMBL/GenBank/DDBJ databases">
        <title>Draft genome sequence of Effusibacillus lacus strain skLN1.</title>
        <authorList>
            <person name="Watanabe M."/>
            <person name="Kojima H."/>
            <person name="Fukui M."/>
        </authorList>
    </citation>
    <scope>NUCLEOTIDE SEQUENCE [LARGE SCALE GENOMIC DNA]</scope>
    <source>
        <strain evidence="15">skLN1</strain>
    </source>
</reference>
<evidence type="ECO:0000313" key="15">
    <source>
        <dbReference type="Proteomes" id="UP000217785"/>
    </source>
</evidence>
<dbReference type="InterPro" id="IPR018022">
    <property type="entry name" value="IPT"/>
</dbReference>
<keyword evidence="8 10" id="KW-0460">Magnesium</keyword>
<dbReference type="Gene3D" id="3.40.50.300">
    <property type="entry name" value="P-loop containing nucleotide triphosphate hydrolases"/>
    <property type="match status" value="1"/>
</dbReference>
<feature type="site" description="Interaction with substrate tRNA" evidence="10">
    <location>
        <position position="126"/>
    </location>
</feature>
<evidence type="ECO:0000256" key="8">
    <source>
        <dbReference type="ARBA" id="ARBA00022842"/>
    </source>
</evidence>
<dbReference type="InterPro" id="IPR039657">
    <property type="entry name" value="Dimethylallyltransferase"/>
</dbReference>
<evidence type="ECO:0000256" key="12">
    <source>
        <dbReference type="RuleBase" id="RU003784"/>
    </source>
</evidence>
<dbReference type="Proteomes" id="UP000217785">
    <property type="component" value="Unassembled WGS sequence"/>
</dbReference>
<dbReference type="FunFam" id="1.10.20.140:FF:000001">
    <property type="entry name" value="tRNA dimethylallyltransferase"/>
    <property type="match status" value="1"/>
</dbReference>
<feature type="binding site" evidence="10">
    <location>
        <begin position="14"/>
        <end position="19"/>
    </location>
    <ligand>
        <name>substrate</name>
    </ligand>
</feature>
<keyword evidence="6 10" id="KW-0547">Nucleotide-binding</keyword>
<evidence type="ECO:0000256" key="3">
    <source>
        <dbReference type="ARBA" id="ARBA00005842"/>
    </source>
</evidence>
<feature type="site" description="Interaction with substrate tRNA" evidence="10">
    <location>
        <position position="103"/>
    </location>
</feature>
<protein>
    <recommendedName>
        <fullName evidence="10">tRNA dimethylallyltransferase</fullName>
        <ecNumber evidence="10">2.5.1.75</ecNumber>
    </recommendedName>
    <alternativeName>
        <fullName evidence="10">Dimethylallyl diphosphate:tRNA dimethylallyltransferase</fullName>
        <shortName evidence="10">DMAPP:tRNA dimethylallyltransferase</shortName>
        <shortName evidence="10">DMATase</shortName>
    </alternativeName>
    <alternativeName>
        <fullName evidence="10">Isopentenyl-diphosphate:tRNA isopentenyltransferase</fullName>
        <shortName evidence="10">IPP transferase</shortName>
        <shortName evidence="10">IPPT</shortName>
        <shortName evidence="10">IPTase</shortName>
    </alternativeName>
</protein>
<evidence type="ECO:0000313" key="14">
    <source>
        <dbReference type="EMBL" id="GAX91783.1"/>
    </source>
</evidence>
<keyword evidence="7 10" id="KW-0067">ATP-binding</keyword>
<evidence type="ECO:0000256" key="2">
    <source>
        <dbReference type="ARBA" id="ARBA00003213"/>
    </source>
</evidence>
<dbReference type="HAMAP" id="MF_00185">
    <property type="entry name" value="IPP_trans"/>
    <property type="match status" value="1"/>
</dbReference>
<keyword evidence="4 10" id="KW-0808">Transferase</keyword>
<dbReference type="AlphaFoldDB" id="A0A292YSN4"/>
<comment type="caution">
    <text evidence="10">Lacks conserved residue(s) required for the propagation of feature annotation.</text>
</comment>
<evidence type="ECO:0000256" key="10">
    <source>
        <dbReference type="HAMAP-Rule" id="MF_00185"/>
    </source>
</evidence>
<comment type="similarity">
    <text evidence="3 10 13">Belongs to the IPP transferase family.</text>
</comment>
<comment type="caution">
    <text evidence="14">The sequence shown here is derived from an EMBL/GenBank/DDBJ whole genome shotgun (WGS) entry which is preliminary data.</text>
</comment>
<dbReference type="InterPro" id="IPR027417">
    <property type="entry name" value="P-loop_NTPase"/>
</dbReference>
<evidence type="ECO:0000256" key="5">
    <source>
        <dbReference type="ARBA" id="ARBA00022694"/>
    </source>
</evidence>
<dbReference type="Pfam" id="PF01715">
    <property type="entry name" value="IPPT"/>
    <property type="match status" value="1"/>
</dbReference>
<evidence type="ECO:0000256" key="4">
    <source>
        <dbReference type="ARBA" id="ARBA00022679"/>
    </source>
</evidence>
<evidence type="ECO:0000256" key="1">
    <source>
        <dbReference type="ARBA" id="ARBA00001946"/>
    </source>
</evidence>
<comment type="subunit">
    <text evidence="10">Monomer.</text>
</comment>
<dbReference type="GO" id="GO:0005524">
    <property type="term" value="F:ATP binding"/>
    <property type="evidence" value="ECO:0007669"/>
    <property type="project" value="UniProtKB-UniRule"/>
</dbReference>